<keyword evidence="2" id="KW-0812">Transmembrane</keyword>
<evidence type="ECO:0000256" key="2">
    <source>
        <dbReference type="SAM" id="Phobius"/>
    </source>
</evidence>
<proteinExistence type="predicted"/>
<organism evidence="3 4">
    <name type="scientific">Rotaria magnacalcarata</name>
    <dbReference type="NCBI Taxonomy" id="392030"/>
    <lineage>
        <taxon>Eukaryota</taxon>
        <taxon>Metazoa</taxon>
        <taxon>Spiralia</taxon>
        <taxon>Gnathifera</taxon>
        <taxon>Rotifera</taxon>
        <taxon>Eurotatoria</taxon>
        <taxon>Bdelloidea</taxon>
        <taxon>Philodinida</taxon>
        <taxon>Philodinidae</taxon>
        <taxon>Rotaria</taxon>
    </lineage>
</organism>
<name>A0A8S3FJ87_9BILA</name>
<dbReference type="AlphaFoldDB" id="A0A8S3FJ87"/>
<comment type="caution">
    <text evidence="3">The sequence shown here is derived from an EMBL/GenBank/DDBJ whole genome shotgun (WGS) entry which is preliminary data.</text>
</comment>
<sequence>MSKTQVKLYEYFSKNAASIKSKRVSSLSSITSEREHEPSLSSSSSSSIVQMEFGLFSSSLSTTSVEYGSSGSTITTEAESGSSSTIVKEPERGSSSSSSTIIIEQIRAIISQEKKNSSLISLSNRHVKIHCALRAVVFVYIFIVKFILCICFSHLYDHIQT</sequence>
<keyword evidence="2" id="KW-0472">Membrane</keyword>
<evidence type="ECO:0000313" key="4">
    <source>
        <dbReference type="Proteomes" id="UP000681967"/>
    </source>
</evidence>
<accession>A0A8S3FJ87</accession>
<dbReference type="EMBL" id="CAJOBH010245174">
    <property type="protein sequence ID" value="CAF5122581.1"/>
    <property type="molecule type" value="Genomic_DNA"/>
</dbReference>
<evidence type="ECO:0000256" key="1">
    <source>
        <dbReference type="SAM" id="MobiDB-lite"/>
    </source>
</evidence>
<feature type="transmembrane region" description="Helical" evidence="2">
    <location>
        <begin position="131"/>
        <end position="156"/>
    </location>
</feature>
<gene>
    <name evidence="3" type="ORF">BYL167_LOCUS67283</name>
</gene>
<protein>
    <submittedName>
        <fullName evidence="3">Uncharacterized protein</fullName>
    </submittedName>
</protein>
<feature type="region of interest" description="Disordered" evidence="1">
    <location>
        <begin position="63"/>
        <end position="98"/>
    </location>
</feature>
<feature type="compositionally biased region" description="Polar residues" evidence="1">
    <location>
        <begin position="71"/>
        <end position="86"/>
    </location>
</feature>
<dbReference type="Proteomes" id="UP000681967">
    <property type="component" value="Unassembled WGS sequence"/>
</dbReference>
<keyword evidence="2" id="KW-1133">Transmembrane helix</keyword>
<evidence type="ECO:0000313" key="3">
    <source>
        <dbReference type="EMBL" id="CAF5122581.1"/>
    </source>
</evidence>
<reference evidence="3" key="1">
    <citation type="submission" date="2021-02" db="EMBL/GenBank/DDBJ databases">
        <authorList>
            <person name="Nowell W R."/>
        </authorList>
    </citation>
    <scope>NUCLEOTIDE SEQUENCE</scope>
</reference>